<accession>A0A438DCG1</accession>
<organism evidence="1 2">
    <name type="scientific">Vitis vinifera</name>
    <name type="common">Grape</name>
    <dbReference type="NCBI Taxonomy" id="29760"/>
    <lineage>
        <taxon>Eukaryota</taxon>
        <taxon>Viridiplantae</taxon>
        <taxon>Streptophyta</taxon>
        <taxon>Embryophyta</taxon>
        <taxon>Tracheophyta</taxon>
        <taxon>Spermatophyta</taxon>
        <taxon>Magnoliopsida</taxon>
        <taxon>eudicotyledons</taxon>
        <taxon>Gunneridae</taxon>
        <taxon>Pentapetalae</taxon>
        <taxon>rosids</taxon>
        <taxon>Vitales</taxon>
        <taxon>Vitaceae</taxon>
        <taxon>Viteae</taxon>
        <taxon>Vitis</taxon>
    </lineage>
</organism>
<dbReference type="EMBL" id="QGNW01001690">
    <property type="protein sequence ID" value="RVW33128.1"/>
    <property type="molecule type" value="Genomic_DNA"/>
</dbReference>
<proteinExistence type="predicted"/>
<sequence>MRVEMEVLEKNGRWEIVELLRGKKPIGSKWVFTVKYKTYSSLERYRILLKGGDLMLSGM</sequence>
<gene>
    <name evidence="1" type="ORF">CK203_117725</name>
</gene>
<reference evidence="1 2" key="1">
    <citation type="journal article" date="2018" name="PLoS Genet.">
        <title>Population sequencing reveals clonal diversity and ancestral inbreeding in the grapevine cultivar Chardonnay.</title>
        <authorList>
            <person name="Roach M.J."/>
            <person name="Johnson D.L."/>
            <person name="Bohlmann J."/>
            <person name="van Vuuren H.J."/>
            <person name="Jones S.J."/>
            <person name="Pretorius I.S."/>
            <person name="Schmidt S.A."/>
            <person name="Borneman A.R."/>
        </authorList>
    </citation>
    <scope>NUCLEOTIDE SEQUENCE [LARGE SCALE GENOMIC DNA]</scope>
    <source>
        <strain evidence="2">cv. Chardonnay</strain>
        <tissue evidence="1">Leaf</tissue>
    </source>
</reference>
<protein>
    <recommendedName>
        <fullName evidence="3">Retrovirus-related Pol polyprotein from transposon TNT 1-94</fullName>
    </recommendedName>
</protein>
<evidence type="ECO:0008006" key="3">
    <source>
        <dbReference type="Google" id="ProtNLM"/>
    </source>
</evidence>
<name>A0A438DCG1_VITVI</name>
<comment type="caution">
    <text evidence="1">The sequence shown here is derived from an EMBL/GenBank/DDBJ whole genome shotgun (WGS) entry which is preliminary data.</text>
</comment>
<evidence type="ECO:0000313" key="1">
    <source>
        <dbReference type="EMBL" id="RVW33128.1"/>
    </source>
</evidence>
<dbReference type="AlphaFoldDB" id="A0A438DCG1"/>
<evidence type="ECO:0000313" key="2">
    <source>
        <dbReference type="Proteomes" id="UP000288805"/>
    </source>
</evidence>
<dbReference type="Proteomes" id="UP000288805">
    <property type="component" value="Unassembled WGS sequence"/>
</dbReference>